<dbReference type="Proteomes" id="UP000029121">
    <property type="component" value="Unassembled WGS sequence"/>
</dbReference>
<organism evidence="2 3">
    <name type="scientific">Capsella rubella</name>
    <dbReference type="NCBI Taxonomy" id="81985"/>
    <lineage>
        <taxon>Eukaryota</taxon>
        <taxon>Viridiplantae</taxon>
        <taxon>Streptophyta</taxon>
        <taxon>Embryophyta</taxon>
        <taxon>Tracheophyta</taxon>
        <taxon>Spermatophyta</taxon>
        <taxon>Magnoliopsida</taxon>
        <taxon>eudicotyledons</taxon>
        <taxon>Gunneridae</taxon>
        <taxon>Pentapetalae</taxon>
        <taxon>rosids</taxon>
        <taxon>malvids</taxon>
        <taxon>Brassicales</taxon>
        <taxon>Brassicaceae</taxon>
        <taxon>Camelineae</taxon>
        <taxon>Capsella</taxon>
    </lineage>
</organism>
<sequence length="292" mass="33993">MVNRYNPRRRLRGHVLENKRAKRDVIDSLPDDILIHILSFVPTKFAIRTSVLSKRWRNIWCNTPLLYLDNCIVQPSSIDESLNRYTAPKINKIELASSNKIRRNVVSWTSLKKFSLRKCTIPDASIAKILSGCRNLECLTLHKCQQLRFLDLRKMLHLRTLEIYSHYKVKMRIVAPHIHSLRFVTSQLPCTLVKISSLTEARLDICINSTCRICKADFLQDMMLELLEKLKHVEKLTFGGNFLQILSLAEVREVPFPMLKVKTLILETVIFQYVVPGIKRLLQNSLELKKLM</sequence>
<dbReference type="InterPro" id="IPR036047">
    <property type="entry name" value="F-box-like_dom_sf"/>
</dbReference>
<dbReference type="InterPro" id="IPR055357">
    <property type="entry name" value="LRR_At1g61320_AtMIF1"/>
</dbReference>
<evidence type="ECO:0000313" key="2">
    <source>
        <dbReference type="EMBL" id="EOA34477.1"/>
    </source>
</evidence>
<dbReference type="InterPro" id="IPR053781">
    <property type="entry name" value="F-box_AtFBL13-like"/>
</dbReference>
<protein>
    <recommendedName>
        <fullName evidence="1">F-box domain-containing protein</fullName>
    </recommendedName>
</protein>
<dbReference type="Gene3D" id="3.80.10.10">
    <property type="entry name" value="Ribonuclease Inhibitor"/>
    <property type="match status" value="1"/>
</dbReference>
<keyword evidence="3" id="KW-1185">Reference proteome</keyword>
<dbReference type="InterPro" id="IPR044997">
    <property type="entry name" value="F-box_plant"/>
</dbReference>
<proteinExistence type="predicted"/>
<reference evidence="3" key="1">
    <citation type="journal article" date="2013" name="Nat. Genet.">
        <title>The Capsella rubella genome and the genomic consequences of rapid mating system evolution.</title>
        <authorList>
            <person name="Slotte T."/>
            <person name="Hazzouri K.M."/>
            <person name="Agren J.A."/>
            <person name="Koenig D."/>
            <person name="Maumus F."/>
            <person name="Guo Y.L."/>
            <person name="Steige K."/>
            <person name="Platts A.E."/>
            <person name="Escobar J.S."/>
            <person name="Newman L.K."/>
            <person name="Wang W."/>
            <person name="Mandakova T."/>
            <person name="Vello E."/>
            <person name="Smith L.M."/>
            <person name="Henz S.R."/>
            <person name="Steffen J."/>
            <person name="Takuno S."/>
            <person name="Brandvain Y."/>
            <person name="Coop G."/>
            <person name="Andolfatto P."/>
            <person name="Hu T.T."/>
            <person name="Blanchette M."/>
            <person name="Clark R.M."/>
            <person name="Quesneville H."/>
            <person name="Nordborg M."/>
            <person name="Gaut B.S."/>
            <person name="Lysak M.A."/>
            <person name="Jenkins J."/>
            <person name="Grimwood J."/>
            <person name="Chapman J."/>
            <person name="Prochnik S."/>
            <person name="Shu S."/>
            <person name="Rokhsar D."/>
            <person name="Schmutz J."/>
            <person name="Weigel D."/>
            <person name="Wright S.I."/>
        </authorList>
    </citation>
    <scope>NUCLEOTIDE SEQUENCE [LARGE SCALE GENOMIC DNA]</scope>
    <source>
        <strain evidence="3">cv. Monte Gargano</strain>
    </source>
</reference>
<gene>
    <name evidence="2" type="ORF">CARUB_v10022017mg</name>
</gene>
<dbReference type="InterPro" id="IPR032675">
    <property type="entry name" value="LRR_dom_sf"/>
</dbReference>
<evidence type="ECO:0000259" key="1">
    <source>
        <dbReference type="PROSITE" id="PS50181"/>
    </source>
</evidence>
<dbReference type="CDD" id="cd22160">
    <property type="entry name" value="F-box_AtFBL13-like"/>
    <property type="match status" value="1"/>
</dbReference>
<evidence type="ECO:0000313" key="3">
    <source>
        <dbReference type="Proteomes" id="UP000029121"/>
    </source>
</evidence>
<dbReference type="Pfam" id="PF23622">
    <property type="entry name" value="LRR_At1g61320_AtMIF1"/>
    <property type="match status" value="1"/>
</dbReference>
<feature type="non-terminal residue" evidence="2">
    <location>
        <position position="292"/>
    </location>
</feature>
<feature type="domain" description="F-box" evidence="1">
    <location>
        <begin position="23"/>
        <end position="59"/>
    </location>
</feature>
<dbReference type="Gene3D" id="1.20.1280.50">
    <property type="match status" value="1"/>
</dbReference>
<name>R0GF96_9BRAS</name>
<dbReference type="PROSITE" id="PS50181">
    <property type="entry name" value="FBOX"/>
    <property type="match status" value="1"/>
</dbReference>
<dbReference type="Pfam" id="PF00646">
    <property type="entry name" value="F-box"/>
    <property type="match status" value="1"/>
</dbReference>
<dbReference type="AlphaFoldDB" id="R0GF96"/>
<dbReference type="SMART" id="SM00256">
    <property type="entry name" value="FBOX"/>
    <property type="match status" value="1"/>
</dbReference>
<dbReference type="PANTHER" id="PTHR32153">
    <property type="entry name" value="OJ000223_09.16 PROTEIN"/>
    <property type="match status" value="1"/>
</dbReference>
<dbReference type="STRING" id="81985.R0GF96"/>
<dbReference type="SUPFAM" id="SSF52047">
    <property type="entry name" value="RNI-like"/>
    <property type="match status" value="1"/>
</dbReference>
<dbReference type="EMBL" id="KB870806">
    <property type="protein sequence ID" value="EOA34477.1"/>
    <property type="molecule type" value="Genomic_DNA"/>
</dbReference>
<dbReference type="InterPro" id="IPR001810">
    <property type="entry name" value="F-box_dom"/>
</dbReference>
<accession>R0GF96</accession>
<dbReference type="SUPFAM" id="SSF81383">
    <property type="entry name" value="F-box domain"/>
    <property type="match status" value="1"/>
</dbReference>